<name>A0A2T2ZS89_9PEZI</name>
<dbReference type="OrthoDB" id="5376140at2759"/>
<protein>
    <submittedName>
        <fullName evidence="2">Uncharacterized protein</fullName>
    </submittedName>
</protein>
<accession>A0A2T2ZS89</accession>
<organism evidence="2 3">
    <name type="scientific">Coniella lustricola</name>
    <dbReference type="NCBI Taxonomy" id="2025994"/>
    <lineage>
        <taxon>Eukaryota</taxon>
        <taxon>Fungi</taxon>
        <taxon>Dikarya</taxon>
        <taxon>Ascomycota</taxon>
        <taxon>Pezizomycotina</taxon>
        <taxon>Sordariomycetes</taxon>
        <taxon>Sordariomycetidae</taxon>
        <taxon>Diaporthales</taxon>
        <taxon>Schizoparmaceae</taxon>
        <taxon>Coniella</taxon>
    </lineage>
</organism>
<gene>
    <name evidence="2" type="ORF">BD289DRAFT_487300</name>
</gene>
<feature type="compositionally biased region" description="Basic residues" evidence="1">
    <location>
        <begin position="64"/>
        <end position="73"/>
    </location>
</feature>
<reference evidence="2 3" key="1">
    <citation type="journal article" date="2018" name="Mycol. Prog.">
        <title>Coniella lustricola, a new species from submerged detritus.</title>
        <authorList>
            <person name="Raudabaugh D.B."/>
            <person name="Iturriaga T."/>
            <person name="Carver A."/>
            <person name="Mondo S."/>
            <person name="Pangilinan J."/>
            <person name="Lipzen A."/>
            <person name="He G."/>
            <person name="Amirebrahimi M."/>
            <person name="Grigoriev I.V."/>
            <person name="Miller A.N."/>
        </authorList>
    </citation>
    <scope>NUCLEOTIDE SEQUENCE [LARGE SCALE GENOMIC DNA]</scope>
    <source>
        <strain evidence="2 3">B22-T-1</strain>
    </source>
</reference>
<dbReference type="STRING" id="2025994.A0A2T2ZS89"/>
<sequence length="902" mass="103301">MPPSMHLLSCHAVKRPCFATPGPRPPRTLATLPAVWRAYSAASARDPALDDFYRLAVAAGPQKRPPRPRSRNYKPRDQRYGIKTPPTHLLVQQLQVRGSDLTSEYWEASQDVARSRNPRLPVLTHQYVLKDDQAMMMTSLYELLGRPEKWDGRLQRLAHKGLQEGDLAHWLWILEAESHDEQADRLLASDRFVPIFVLMAILRSDKYFRKGSSLVKLYDYIAQKYCHRYGDLMQARLFGGPLKPTMDDKRNMTPIQFMHMLRRLVYHCLQRFPSSIVMISRLVIDYIQTVTDEGLPKKSNRRTAYADRCMIFNHAIQLFRTAPESSPVAHSAHSWHAQKLLLQFSAELPQPLIISSASYRAIRMVLVGLKKSEAEHMTAVRHAKGWPPYIRRFDGVDESRDAEDFLSRSVKAGMLKRSEGYADDTIDRALDTIGGFVPGESVSIQHRSGPLRVWTSHLASLNVFTEWAAKVKATRSAQEAWQKFHEAPTPGLKPNFQVYAEMFSKLYAMETPEASPVVPGQGKETHPAHEAHLTEYERERLRPCDPDELYERMLRDGNRPVRHCLNLLIQHATSVEKAVQICKDGGLHSQGIIDLTTSFTPQRANLEEIPLPTFNAYLSLLCRLQSRRRWRAGQLHQLQPELLVHHDHLHRAVKLLTTRMTRQSKRAALPWHTVMQALAEPTIVLRPYVSRHEDNMHALQITKRLFEAYRATLHMHPVAFDCLARCVRKVLGSGDHHDEATLVARRQAVYTCMEPLQTAFWQLTKAHTVDAKDMASYTLVHELSSAHIQTYLETLMEYGDLAEGAEVVKWVLSTWGLGDVLQKARDPNHKQWEILMQAFACFRAYADASMDASLVYELQELFEAAAQQGGTWRWPTEEDVEAYKSHKEMQEDMARAFDLSFA</sequence>
<evidence type="ECO:0000313" key="3">
    <source>
        <dbReference type="Proteomes" id="UP000241462"/>
    </source>
</evidence>
<keyword evidence="3" id="KW-1185">Reference proteome</keyword>
<dbReference type="InParanoid" id="A0A2T2ZS89"/>
<dbReference type="Proteomes" id="UP000241462">
    <property type="component" value="Unassembled WGS sequence"/>
</dbReference>
<dbReference type="AlphaFoldDB" id="A0A2T2ZS89"/>
<proteinExistence type="predicted"/>
<evidence type="ECO:0000313" key="2">
    <source>
        <dbReference type="EMBL" id="PSR74882.1"/>
    </source>
</evidence>
<dbReference type="EMBL" id="KZ678819">
    <property type="protein sequence ID" value="PSR74882.1"/>
    <property type="molecule type" value="Genomic_DNA"/>
</dbReference>
<evidence type="ECO:0000256" key="1">
    <source>
        <dbReference type="SAM" id="MobiDB-lite"/>
    </source>
</evidence>
<feature type="region of interest" description="Disordered" evidence="1">
    <location>
        <begin position="59"/>
        <end position="82"/>
    </location>
</feature>